<keyword evidence="2" id="KW-0805">Transcription regulation</keyword>
<evidence type="ECO:0000256" key="4">
    <source>
        <dbReference type="ARBA" id="ARBA00023163"/>
    </source>
</evidence>
<dbReference type="GO" id="GO:0006355">
    <property type="term" value="P:regulation of DNA-templated transcription"/>
    <property type="evidence" value="ECO:0007669"/>
    <property type="project" value="InterPro"/>
</dbReference>
<evidence type="ECO:0000256" key="1">
    <source>
        <dbReference type="ARBA" id="ARBA00022737"/>
    </source>
</evidence>
<evidence type="ECO:0000313" key="7">
    <source>
        <dbReference type="Proteomes" id="UP000217758"/>
    </source>
</evidence>
<dbReference type="Pfam" id="PF05043">
    <property type="entry name" value="Mga"/>
    <property type="match status" value="1"/>
</dbReference>
<dbReference type="PANTHER" id="PTHR30185">
    <property type="entry name" value="CRYPTIC BETA-GLUCOSIDE BGL OPERON ANTITERMINATOR"/>
    <property type="match status" value="1"/>
</dbReference>
<dbReference type="PROSITE" id="PS51372">
    <property type="entry name" value="PRD_2"/>
    <property type="match status" value="1"/>
</dbReference>
<organism evidence="6 7">
    <name type="scientific">Streptococcus troglodytae</name>
    <dbReference type="NCBI Taxonomy" id="1111760"/>
    <lineage>
        <taxon>Bacteria</taxon>
        <taxon>Bacillati</taxon>
        <taxon>Bacillota</taxon>
        <taxon>Bacilli</taxon>
        <taxon>Lactobacillales</taxon>
        <taxon>Streptococcaceae</taxon>
        <taxon>Streptococcus</taxon>
    </lineage>
</organism>
<dbReference type="EMBL" id="AP014612">
    <property type="protein sequence ID" value="BAQ25082.1"/>
    <property type="molecule type" value="Genomic_DNA"/>
</dbReference>
<evidence type="ECO:0000256" key="3">
    <source>
        <dbReference type="ARBA" id="ARBA00023159"/>
    </source>
</evidence>
<sequence length="326" mass="37887">MTAKALSIQLQSSEKTVYRLVKEINRLYFPNEIITKKKGSGFKLNKVFLTEELPKTEGDMFTPIKRQEKILEKLLLRSPKGVLIYDLGQEFYVSSSVIMKDKIEIQRQIDAFNLKISTRSGNIFIQGSETDIRRAIAGLVSAFSIIDIDDLSLSTQSAIFDSNLALFILKEIKKIEDHLNAELPYPYNVNIFSHLYIMVERLRKGNRKISQSLVRFNDNNNDEVLLTESCNVIKDISDYLGRKIDDIEIDYLYQYLYSSRFQLNSQQQKVQFSKRAVAITKFYLTEMEMTKWQKIDEQSPVFIDLANHISPLLRRLDSKIRIKIIC</sequence>
<keyword evidence="7" id="KW-1185">Reference proteome</keyword>
<keyword evidence="3" id="KW-0010">Activator</keyword>
<dbReference type="Proteomes" id="UP000217758">
    <property type="component" value="Chromosome"/>
</dbReference>
<dbReference type="SUPFAM" id="SSF63520">
    <property type="entry name" value="PTS-regulatory domain, PRD"/>
    <property type="match status" value="1"/>
</dbReference>
<dbReference type="InterPro" id="IPR007737">
    <property type="entry name" value="Mga_HTH"/>
</dbReference>
<dbReference type="Gene3D" id="1.10.1790.10">
    <property type="entry name" value="PRD domain"/>
    <property type="match status" value="1"/>
</dbReference>
<gene>
    <name evidence="6" type="ORF">SRT_18210</name>
</gene>
<dbReference type="PANTHER" id="PTHR30185:SF18">
    <property type="entry name" value="TRANSCRIPTIONAL REGULATOR MTLR"/>
    <property type="match status" value="1"/>
</dbReference>
<dbReference type="InterPro" id="IPR050661">
    <property type="entry name" value="BglG_antiterminators"/>
</dbReference>
<accession>A0A1L7LM28</accession>
<dbReference type="InterPro" id="IPR011608">
    <property type="entry name" value="PRD"/>
</dbReference>
<evidence type="ECO:0000313" key="6">
    <source>
        <dbReference type="EMBL" id="BAQ25082.1"/>
    </source>
</evidence>
<dbReference type="AlphaFoldDB" id="A0A1L7LM28"/>
<dbReference type="InterPro" id="IPR036634">
    <property type="entry name" value="PRD_sf"/>
</dbReference>
<keyword evidence="4" id="KW-0804">Transcription</keyword>
<proteinExistence type="predicted"/>
<reference evidence="6 7" key="1">
    <citation type="journal article" date="2016" name="Microbiol. Immunol.">
        <title>Complete genome sequence of Streptococcus troglodytae TKU31 isolated from the oral cavity of a chimpanzee (Pan troglodytes).</title>
        <authorList>
            <person name="Okamoto M."/>
            <person name="Naito M."/>
            <person name="Miyanohara M."/>
            <person name="Imai S."/>
            <person name="Nomura Y."/>
            <person name="Saito W."/>
            <person name="Momoi Y."/>
            <person name="Takada K."/>
            <person name="Miyabe-Nishiwaki T."/>
            <person name="Tomonaga M."/>
            <person name="Hanada N."/>
        </authorList>
    </citation>
    <scope>NUCLEOTIDE SEQUENCE [LARGE SCALE GENOMIC DNA]</scope>
    <source>
        <strain evidence="7">TKU 31</strain>
    </source>
</reference>
<evidence type="ECO:0000259" key="5">
    <source>
        <dbReference type="PROSITE" id="PS51372"/>
    </source>
</evidence>
<protein>
    <submittedName>
        <fullName evidence="6">BglG family transcriptional antiterminator</fullName>
    </submittedName>
</protein>
<evidence type="ECO:0000256" key="2">
    <source>
        <dbReference type="ARBA" id="ARBA00023015"/>
    </source>
</evidence>
<dbReference type="Pfam" id="PF00874">
    <property type="entry name" value="PRD"/>
    <property type="match status" value="1"/>
</dbReference>
<feature type="domain" description="PRD" evidence="5">
    <location>
        <begin position="159"/>
        <end position="266"/>
    </location>
</feature>
<name>A0A1L7LM28_9STRE</name>
<dbReference type="RefSeq" id="WP_223213944.1">
    <property type="nucleotide sequence ID" value="NZ_AP014612.1"/>
</dbReference>
<dbReference type="KEGG" id="strg:SRT_18210"/>
<keyword evidence="1" id="KW-0677">Repeat</keyword>